<evidence type="ECO:0000313" key="2">
    <source>
        <dbReference type="Proteomes" id="UP000199602"/>
    </source>
</evidence>
<dbReference type="RefSeq" id="WP_092061901.1">
    <property type="nucleotide sequence ID" value="NZ_FNIN01000001.1"/>
</dbReference>
<dbReference type="STRING" id="206665.SAMN04488516_101163"/>
<reference evidence="1 2" key="1">
    <citation type="submission" date="2016-10" db="EMBL/GenBank/DDBJ databases">
        <authorList>
            <person name="de Groot N.N."/>
        </authorList>
    </citation>
    <scope>NUCLEOTIDE SEQUENCE [LARGE SCALE GENOMIC DNA]</scope>
    <source>
        <strain evidence="1 2">DSM 15269</strain>
    </source>
</reference>
<accession>A0A1G9ZTS8</accession>
<name>A0A1G9ZTS8_9BACT</name>
<gene>
    <name evidence="1" type="ORF">SAMN04488516_101163</name>
</gene>
<proteinExistence type="predicted"/>
<keyword evidence="2" id="KW-1185">Reference proteome</keyword>
<dbReference type="OrthoDB" id="1522895at2"/>
<evidence type="ECO:0000313" key="1">
    <source>
        <dbReference type="EMBL" id="SDN24610.1"/>
    </source>
</evidence>
<dbReference type="Proteomes" id="UP000199602">
    <property type="component" value="Unassembled WGS sequence"/>
</dbReference>
<dbReference type="AlphaFoldDB" id="A0A1G9ZTS8"/>
<sequence>MKFLQKFLPAGIDKEIWTTWYFGLWGKLPVFPDFVDVKPKYENLSFLDLFKNGWFKRESFKKGCVCSLKNNKMEIALFKMSQDSLGRSCPLVVYGIGRSINGLSGWRWMSFLPEILCFLNENLNKNFNSYKELMQEVEQERRYVIEKYDMKNNKKELSTFILKIKDDIEKYRSYLLKHKSIYLKIDDNMLIDKKKLYLFWKAFDMYFNMFPQNCVLHFYNDKVVLGMLFRDFKMQDFEGYVE</sequence>
<dbReference type="EMBL" id="FNIN01000001">
    <property type="protein sequence ID" value="SDN24610.1"/>
    <property type="molecule type" value="Genomic_DNA"/>
</dbReference>
<organism evidence="1 2">
    <name type="scientific">Desulfonauticus submarinus</name>
    <dbReference type="NCBI Taxonomy" id="206665"/>
    <lineage>
        <taxon>Bacteria</taxon>
        <taxon>Pseudomonadati</taxon>
        <taxon>Thermodesulfobacteriota</taxon>
        <taxon>Desulfovibrionia</taxon>
        <taxon>Desulfovibrionales</taxon>
        <taxon>Desulfonauticaceae</taxon>
        <taxon>Desulfonauticus</taxon>
    </lineage>
</organism>
<protein>
    <submittedName>
        <fullName evidence="1">Uncharacterized protein</fullName>
    </submittedName>
</protein>